<reference evidence="2" key="1">
    <citation type="submission" date="2017-03" db="EMBL/GenBank/DDBJ databases">
        <authorList>
            <consortium name="AG Boll"/>
        </authorList>
    </citation>
    <scope>NUCLEOTIDE SEQUENCE [LARGE SCALE GENOMIC DNA]</scope>
    <source>
        <strain evidence="2">Chol</strain>
    </source>
</reference>
<dbReference type="InterPro" id="IPR036071">
    <property type="entry name" value="AMMECR1_dom_sf"/>
</dbReference>
<dbReference type="AlphaFoldDB" id="A0A7Z7MV10"/>
<dbReference type="InterPro" id="IPR027485">
    <property type="entry name" value="AMMECR1_N"/>
</dbReference>
<proteinExistence type="predicted"/>
<dbReference type="NCBIfam" id="TIGR04335">
    <property type="entry name" value="AmmeMemoSam_A"/>
    <property type="match status" value="1"/>
</dbReference>
<evidence type="ECO:0000259" key="1">
    <source>
        <dbReference type="PROSITE" id="PS51112"/>
    </source>
</evidence>
<dbReference type="RefSeq" id="WP_154716446.1">
    <property type="nucleotide sequence ID" value="NZ_LT837803.1"/>
</dbReference>
<dbReference type="PROSITE" id="PS51112">
    <property type="entry name" value="AMMECR1"/>
    <property type="match status" value="1"/>
</dbReference>
<gene>
    <name evidence="2" type="ORF">SDENCHOL_11239</name>
</gene>
<keyword evidence="3" id="KW-1185">Reference proteome</keyword>
<organism evidence="2 3">
    <name type="scientific">Sterolibacterium denitrificans</name>
    <dbReference type="NCBI Taxonomy" id="157592"/>
    <lineage>
        <taxon>Bacteria</taxon>
        <taxon>Pseudomonadati</taxon>
        <taxon>Pseudomonadota</taxon>
        <taxon>Betaproteobacteria</taxon>
        <taxon>Nitrosomonadales</taxon>
        <taxon>Sterolibacteriaceae</taxon>
        <taxon>Sterolibacterium</taxon>
    </lineage>
</organism>
<dbReference type="InterPro" id="IPR023473">
    <property type="entry name" value="AMMECR1"/>
</dbReference>
<dbReference type="PANTHER" id="PTHR13016">
    <property type="entry name" value="AMMECR1 HOMOLOG"/>
    <property type="match status" value="1"/>
</dbReference>
<dbReference type="Gene3D" id="3.30.1490.150">
    <property type="entry name" value="Hypothetical protein ph0010, domain 2"/>
    <property type="match status" value="1"/>
</dbReference>
<accession>A0A7Z7MV10</accession>
<dbReference type="Gene3D" id="3.30.700.20">
    <property type="entry name" value="Hypothetical protein ph0010, domain 1"/>
    <property type="match status" value="1"/>
</dbReference>
<name>A0A7Z7MV10_9PROT</name>
<protein>
    <submittedName>
        <fullName evidence="2">AMMECR1 domain protein</fullName>
    </submittedName>
</protein>
<dbReference type="PANTHER" id="PTHR13016:SF0">
    <property type="entry name" value="AMME SYNDROME CANDIDATE GENE 1 PROTEIN"/>
    <property type="match status" value="1"/>
</dbReference>
<evidence type="ECO:0000313" key="3">
    <source>
        <dbReference type="Proteomes" id="UP000242886"/>
    </source>
</evidence>
<dbReference type="SUPFAM" id="SSF143447">
    <property type="entry name" value="AMMECR1-like"/>
    <property type="match status" value="1"/>
</dbReference>
<evidence type="ECO:0000313" key="2">
    <source>
        <dbReference type="EMBL" id="SMB25262.1"/>
    </source>
</evidence>
<dbReference type="EMBL" id="LT837803">
    <property type="protein sequence ID" value="SMB25262.1"/>
    <property type="molecule type" value="Genomic_DNA"/>
</dbReference>
<sequence length="190" mass="20940">MSRPELGTALLLIARQAIGEEFGDGIRSAVPASLLELPELHLPGASFVTLRLAGELRGCIGTLEAQRPLLDDVRHNARAAAFLDTRFKPLSAAEFPKINIEVSLLDTPVPLHCASEAEALALLRPMVDGVILRCGGRRATFLPQVWEDLPDPKQFMAQLKRKAGLAIDGWNDDIQLSRYEVRKWKEAPDQ</sequence>
<dbReference type="Pfam" id="PF01871">
    <property type="entry name" value="AMMECR1"/>
    <property type="match status" value="1"/>
</dbReference>
<dbReference type="InterPro" id="IPR002733">
    <property type="entry name" value="AMMECR1_domain"/>
</dbReference>
<dbReference type="InterPro" id="IPR027623">
    <property type="entry name" value="AmmeMemoSam_A"/>
</dbReference>
<dbReference type="Proteomes" id="UP000242886">
    <property type="component" value="Chromosome SDENCHOL"/>
</dbReference>
<feature type="domain" description="AMMECR1" evidence="1">
    <location>
        <begin position="5"/>
        <end position="190"/>
    </location>
</feature>